<evidence type="ECO:0000259" key="5">
    <source>
        <dbReference type="PROSITE" id="PS51384"/>
    </source>
</evidence>
<sequence>MIVNLLNNNHSYSIQKIKNINEWVPGKLFSITLTKDKNFFFKAGQFTRIGFEIENHDNKEKNIIWRAYSMVSSPNEGDLEFYYVIVPNGQFSKILSKLDIDQTVFVRKQSFGFLTVDQFQKSNDNLWLIATGTGISAYISILKDNKTWDYFKKIILVHSVRKTEELTYQTIINKIKEKQSIIGNILNYVPITTKENTHNILHERLPIIIENGILEKKAEEILDCKSSSVMLCGNPAMLLDVRRILIERGFATKNSDDSKNLVMENYW</sequence>
<dbReference type="eggNOG" id="COG1018">
    <property type="taxonomic scope" value="Bacteria"/>
</dbReference>
<evidence type="ECO:0000256" key="4">
    <source>
        <dbReference type="ARBA" id="ARBA00047776"/>
    </source>
</evidence>
<dbReference type="InterPro" id="IPR008333">
    <property type="entry name" value="Cbr1-like_FAD-bd_dom"/>
</dbReference>
<evidence type="ECO:0000256" key="1">
    <source>
        <dbReference type="ARBA" id="ARBA00008312"/>
    </source>
</evidence>
<dbReference type="SUPFAM" id="SSF63380">
    <property type="entry name" value="Riboflavin synthase domain-like"/>
    <property type="match status" value="1"/>
</dbReference>
<keyword evidence="3" id="KW-0547">Nucleotide-binding</keyword>
<dbReference type="STRING" id="1208920.CONE_0726"/>
<dbReference type="PANTHER" id="PTHR47878:SF2">
    <property type="entry name" value="OXIDOREDUCTASE FAD_NAD(P)-BINDING DOMAIN PROTEIN"/>
    <property type="match status" value="1"/>
</dbReference>
<dbReference type="KEGG" id="kon:CONE_0726"/>
<dbReference type="Pfam" id="PF00970">
    <property type="entry name" value="FAD_binding_6"/>
    <property type="match status" value="1"/>
</dbReference>
<gene>
    <name evidence="6" type="ORF">CONE_0726</name>
</gene>
<proteinExistence type="inferred from homology"/>
<keyword evidence="7" id="KW-1185">Reference proteome</keyword>
<reference evidence="6 7" key="1">
    <citation type="journal article" date="2013" name="Genome Biol. Evol.">
        <title>Genome evolution and phylogenomic analysis of candidatus kinetoplastibacterium, the betaproteobacterial endosymbionts of strigomonas and angomonas.</title>
        <authorList>
            <person name="Alves J.M."/>
            <person name="Serrano M.G."/>
            <person name="Maia da Silva F."/>
            <person name="Voegtly L.J."/>
            <person name="Matveyev A.V."/>
            <person name="Teixeira M.M."/>
            <person name="Camargo E.P."/>
            <person name="Buck G.A."/>
        </authorList>
    </citation>
    <scope>NUCLEOTIDE SEQUENCE [LARGE SCALE GENOMIC DNA]</scope>
    <source>
        <strain evidence="6 7">TCC290E</strain>
    </source>
</reference>
<dbReference type="GO" id="GO:0004324">
    <property type="term" value="F:ferredoxin-NADP+ reductase activity"/>
    <property type="evidence" value="ECO:0007669"/>
    <property type="project" value="UniProtKB-EC"/>
</dbReference>
<dbReference type="InterPro" id="IPR001433">
    <property type="entry name" value="OxRdtase_FAD/NAD-bd"/>
</dbReference>
<dbReference type="GO" id="GO:0034599">
    <property type="term" value="P:cellular response to oxidative stress"/>
    <property type="evidence" value="ECO:0007669"/>
    <property type="project" value="TreeGrafter"/>
</dbReference>
<dbReference type="InterPro" id="IPR051930">
    <property type="entry name" value="FNR_type-1"/>
</dbReference>
<protein>
    <recommendedName>
        <fullName evidence="2">ferredoxin--NADP(+) reductase</fullName>
        <ecNumber evidence="2">1.18.1.2</ecNumber>
    </recommendedName>
</protein>
<evidence type="ECO:0000256" key="3">
    <source>
        <dbReference type="ARBA" id="ARBA00022741"/>
    </source>
</evidence>
<dbReference type="GO" id="GO:0042167">
    <property type="term" value="P:heme catabolic process"/>
    <property type="evidence" value="ECO:0007669"/>
    <property type="project" value="TreeGrafter"/>
</dbReference>
<dbReference type="Proteomes" id="UP000011541">
    <property type="component" value="Chromosome"/>
</dbReference>
<organism evidence="6 7">
    <name type="scientific">Candidatus Kinetoplastidibacterium stringomonadis TCC290E</name>
    <dbReference type="NCBI Taxonomy" id="1208920"/>
    <lineage>
        <taxon>Bacteria</taxon>
        <taxon>Pseudomonadati</taxon>
        <taxon>Pseudomonadota</taxon>
        <taxon>Betaproteobacteria</taxon>
        <taxon>Candidatus Kinetoplastidibacterium</taxon>
    </lineage>
</organism>
<dbReference type="EC" id="1.18.1.2" evidence="2"/>
<dbReference type="Pfam" id="PF00175">
    <property type="entry name" value="NAD_binding_1"/>
    <property type="match status" value="1"/>
</dbReference>
<dbReference type="AlphaFoldDB" id="M1M910"/>
<dbReference type="InterPro" id="IPR017927">
    <property type="entry name" value="FAD-bd_FR_type"/>
</dbReference>
<dbReference type="CDD" id="cd06195">
    <property type="entry name" value="FNR1"/>
    <property type="match status" value="1"/>
</dbReference>
<dbReference type="Gene3D" id="3.40.50.80">
    <property type="entry name" value="Nucleotide-binding domain of ferredoxin-NADP reductase (FNR) module"/>
    <property type="match status" value="1"/>
</dbReference>
<evidence type="ECO:0000313" key="7">
    <source>
        <dbReference type="Proteomes" id="UP000011541"/>
    </source>
</evidence>
<comment type="catalytic activity">
    <reaction evidence="4">
        <text>2 reduced [2Fe-2S]-[ferredoxin] + NADP(+) + H(+) = 2 oxidized [2Fe-2S]-[ferredoxin] + NADPH</text>
        <dbReference type="Rhea" id="RHEA:20125"/>
        <dbReference type="Rhea" id="RHEA-COMP:10000"/>
        <dbReference type="Rhea" id="RHEA-COMP:10001"/>
        <dbReference type="ChEBI" id="CHEBI:15378"/>
        <dbReference type="ChEBI" id="CHEBI:33737"/>
        <dbReference type="ChEBI" id="CHEBI:33738"/>
        <dbReference type="ChEBI" id="CHEBI:57783"/>
        <dbReference type="ChEBI" id="CHEBI:58349"/>
        <dbReference type="EC" id="1.18.1.2"/>
    </reaction>
</comment>
<accession>M1M910</accession>
<dbReference type="SUPFAM" id="SSF52343">
    <property type="entry name" value="Ferredoxin reductase-like, C-terminal NADP-linked domain"/>
    <property type="match status" value="1"/>
</dbReference>
<dbReference type="InterPro" id="IPR033892">
    <property type="entry name" value="FNR_bac"/>
</dbReference>
<feature type="domain" description="FAD-binding FR-type" evidence="5">
    <location>
        <begin position="7"/>
        <end position="117"/>
    </location>
</feature>
<evidence type="ECO:0000313" key="6">
    <source>
        <dbReference type="EMBL" id="AGF48465.1"/>
    </source>
</evidence>
<evidence type="ECO:0000256" key="2">
    <source>
        <dbReference type="ARBA" id="ARBA00013223"/>
    </source>
</evidence>
<dbReference type="PATRIC" id="fig|1208920.3.peg.455"/>
<dbReference type="OrthoDB" id="9784483at2"/>
<dbReference type="RefSeq" id="WP_015397151.1">
    <property type="nucleotide sequence ID" value="NC_020299.1"/>
</dbReference>
<keyword evidence="6" id="KW-0560">Oxidoreductase</keyword>
<dbReference type="GO" id="GO:0000166">
    <property type="term" value="F:nucleotide binding"/>
    <property type="evidence" value="ECO:0007669"/>
    <property type="project" value="UniProtKB-KW"/>
</dbReference>
<dbReference type="EMBL" id="CP003805">
    <property type="protein sequence ID" value="AGF48465.1"/>
    <property type="molecule type" value="Genomic_DNA"/>
</dbReference>
<dbReference type="Gene3D" id="2.40.30.10">
    <property type="entry name" value="Translation factors"/>
    <property type="match status" value="1"/>
</dbReference>
<dbReference type="HOGENOM" id="CLU_003827_3_0_4"/>
<name>M1M910_9PROT</name>
<dbReference type="PROSITE" id="PS51384">
    <property type="entry name" value="FAD_FR"/>
    <property type="match status" value="1"/>
</dbReference>
<dbReference type="InterPro" id="IPR017938">
    <property type="entry name" value="Riboflavin_synthase-like_b-brl"/>
</dbReference>
<dbReference type="InterPro" id="IPR039261">
    <property type="entry name" value="FNR_nucleotide-bd"/>
</dbReference>
<dbReference type="PANTHER" id="PTHR47878">
    <property type="entry name" value="OXIDOREDUCTASE FAD/NAD(P)-BINDING DOMAIN PROTEIN"/>
    <property type="match status" value="1"/>
</dbReference>
<comment type="similarity">
    <text evidence="1">Belongs to the ferredoxin--NADP reductase type 1 family.</text>
</comment>